<keyword evidence="2" id="KW-1185">Reference proteome</keyword>
<protein>
    <submittedName>
        <fullName evidence="1">GM11192</fullName>
    </submittedName>
</protein>
<dbReference type="HOGENOM" id="CLU_2690468_0_0_1"/>
<organism evidence="2">
    <name type="scientific">Drosophila sechellia</name>
    <name type="common">Fruit fly</name>
    <dbReference type="NCBI Taxonomy" id="7238"/>
    <lineage>
        <taxon>Eukaryota</taxon>
        <taxon>Metazoa</taxon>
        <taxon>Ecdysozoa</taxon>
        <taxon>Arthropoda</taxon>
        <taxon>Hexapoda</taxon>
        <taxon>Insecta</taxon>
        <taxon>Pterygota</taxon>
        <taxon>Neoptera</taxon>
        <taxon>Endopterygota</taxon>
        <taxon>Diptera</taxon>
        <taxon>Brachycera</taxon>
        <taxon>Muscomorpha</taxon>
        <taxon>Ephydroidea</taxon>
        <taxon>Drosophilidae</taxon>
        <taxon>Drosophila</taxon>
        <taxon>Sophophora</taxon>
    </lineage>
</organism>
<dbReference type="EMBL" id="CH480859">
    <property type="protein sequence ID" value="EDW52768.1"/>
    <property type="molecule type" value="Genomic_DNA"/>
</dbReference>
<dbReference type="AlphaFoldDB" id="B4IKZ7"/>
<sequence length="74" mass="8025">MSDILVLGSDLELDLALDVGTDLELSCACSAVADSRHSQTFQRFPLAFVMEWRNKVDSMPTNQPGGDPGKLASR</sequence>
<accession>B4IKZ7</accession>
<evidence type="ECO:0000313" key="1">
    <source>
        <dbReference type="EMBL" id="EDW52768.1"/>
    </source>
</evidence>
<evidence type="ECO:0000313" key="2">
    <source>
        <dbReference type="Proteomes" id="UP000001292"/>
    </source>
</evidence>
<dbReference type="Proteomes" id="UP000001292">
    <property type="component" value="Unassembled WGS sequence"/>
</dbReference>
<gene>
    <name evidence="1" type="primary">Dsec\GM11192</name>
    <name evidence="1" type="ORF">Dsec_GM11192</name>
</gene>
<proteinExistence type="predicted"/>
<reference evidence="1 2" key="1">
    <citation type="journal article" date="2007" name="Nature">
        <title>Evolution of genes and genomes on the Drosophila phylogeny.</title>
        <authorList>
            <consortium name="Drosophila 12 Genomes Consortium"/>
            <person name="Clark A.G."/>
            <person name="Eisen M.B."/>
            <person name="Smith D.R."/>
            <person name="Bergman C.M."/>
            <person name="Oliver B."/>
            <person name="Markow T.A."/>
            <person name="Kaufman T.C."/>
            <person name="Kellis M."/>
            <person name="Gelbart W."/>
            <person name="Iyer V.N."/>
            <person name="Pollard D.A."/>
            <person name="Sackton T.B."/>
            <person name="Larracuente A.M."/>
            <person name="Singh N.D."/>
            <person name="Abad J.P."/>
            <person name="Abt D.N."/>
            <person name="Adryan B."/>
            <person name="Aguade M."/>
            <person name="Akashi H."/>
            <person name="Anderson W.W."/>
            <person name="Aquadro C.F."/>
            <person name="Ardell D.H."/>
            <person name="Arguello R."/>
            <person name="Artieri C.G."/>
            <person name="Barbash D.A."/>
            <person name="Barker D."/>
            <person name="Barsanti P."/>
            <person name="Batterham P."/>
            <person name="Batzoglou S."/>
            <person name="Begun D."/>
            <person name="Bhutkar A."/>
            <person name="Blanco E."/>
            <person name="Bosak S.A."/>
            <person name="Bradley R.K."/>
            <person name="Brand A.D."/>
            <person name="Brent M.R."/>
            <person name="Brooks A.N."/>
            <person name="Brown R.H."/>
            <person name="Butlin R.K."/>
            <person name="Caggese C."/>
            <person name="Calvi B.R."/>
            <person name="Bernardo de Carvalho A."/>
            <person name="Caspi A."/>
            <person name="Castrezana S."/>
            <person name="Celniker S.E."/>
            <person name="Chang J.L."/>
            <person name="Chapple C."/>
            <person name="Chatterji S."/>
            <person name="Chinwalla A."/>
            <person name="Civetta A."/>
            <person name="Clifton S.W."/>
            <person name="Comeron J.M."/>
            <person name="Costello J.C."/>
            <person name="Coyne J.A."/>
            <person name="Daub J."/>
            <person name="David R.G."/>
            <person name="Delcher A.L."/>
            <person name="Delehaunty K."/>
            <person name="Do C.B."/>
            <person name="Ebling H."/>
            <person name="Edwards K."/>
            <person name="Eickbush T."/>
            <person name="Evans J.D."/>
            <person name="Filipski A."/>
            <person name="Findeiss S."/>
            <person name="Freyhult E."/>
            <person name="Fulton L."/>
            <person name="Fulton R."/>
            <person name="Garcia A.C."/>
            <person name="Gardiner A."/>
            <person name="Garfield D.A."/>
            <person name="Garvin B.E."/>
            <person name="Gibson G."/>
            <person name="Gilbert D."/>
            <person name="Gnerre S."/>
            <person name="Godfrey J."/>
            <person name="Good R."/>
            <person name="Gotea V."/>
            <person name="Gravely B."/>
            <person name="Greenberg A.J."/>
            <person name="Griffiths-Jones S."/>
            <person name="Gross S."/>
            <person name="Guigo R."/>
            <person name="Gustafson E.A."/>
            <person name="Haerty W."/>
            <person name="Hahn M.W."/>
            <person name="Halligan D.L."/>
            <person name="Halpern A.L."/>
            <person name="Halter G.M."/>
            <person name="Han M.V."/>
            <person name="Heger A."/>
            <person name="Hillier L."/>
            <person name="Hinrichs A.S."/>
            <person name="Holmes I."/>
            <person name="Hoskins R.A."/>
            <person name="Hubisz M.J."/>
            <person name="Hultmark D."/>
            <person name="Huntley M.A."/>
            <person name="Jaffe D.B."/>
            <person name="Jagadeeshan S."/>
            <person name="Jeck W.R."/>
            <person name="Johnson J."/>
            <person name="Jones C.D."/>
            <person name="Jordan W.C."/>
            <person name="Karpen G.H."/>
            <person name="Kataoka E."/>
            <person name="Keightley P.D."/>
            <person name="Kheradpour P."/>
            <person name="Kirkness E.F."/>
            <person name="Koerich L.B."/>
            <person name="Kristiansen K."/>
            <person name="Kudrna D."/>
            <person name="Kulathinal R.J."/>
            <person name="Kumar S."/>
            <person name="Kwok R."/>
            <person name="Lander E."/>
            <person name="Langley C.H."/>
            <person name="Lapoint R."/>
            <person name="Lazzaro B.P."/>
            <person name="Lee S.J."/>
            <person name="Levesque L."/>
            <person name="Li R."/>
            <person name="Lin C.F."/>
            <person name="Lin M.F."/>
            <person name="Lindblad-Toh K."/>
            <person name="Llopart A."/>
            <person name="Long M."/>
            <person name="Low L."/>
            <person name="Lozovsky E."/>
            <person name="Lu J."/>
            <person name="Luo M."/>
            <person name="Machado C.A."/>
            <person name="Makalowski W."/>
            <person name="Marzo M."/>
            <person name="Matsuda M."/>
            <person name="Matzkin L."/>
            <person name="McAllister B."/>
            <person name="McBride C.S."/>
            <person name="McKernan B."/>
            <person name="McKernan K."/>
            <person name="Mendez-Lago M."/>
            <person name="Minx P."/>
            <person name="Mollenhauer M.U."/>
            <person name="Montooth K."/>
            <person name="Mount S.M."/>
            <person name="Mu X."/>
            <person name="Myers E."/>
            <person name="Negre B."/>
            <person name="Newfeld S."/>
            <person name="Nielsen R."/>
            <person name="Noor M.A."/>
            <person name="O'Grady P."/>
            <person name="Pachter L."/>
            <person name="Papaceit M."/>
            <person name="Parisi M.J."/>
            <person name="Parisi M."/>
            <person name="Parts L."/>
            <person name="Pedersen J.S."/>
            <person name="Pesole G."/>
            <person name="Phillippy A.M."/>
            <person name="Ponting C.P."/>
            <person name="Pop M."/>
            <person name="Porcelli D."/>
            <person name="Powell J.R."/>
            <person name="Prohaska S."/>
            <person name="Pruitt K."/>
            <person name="Puig M."/>
            <person name="Quesneville H."/>
            <person name="Ram K.R."/>
            <person name="Rand D."/>
            <person name="Rasmussen M.D."/>
            <person name="Reed L.K."/>
            <person name="Reenan R."/>
            <person name="Reily A."/>
            <person name="Remington K.A."/>
            <person name="Rieger T.T."/>
            <person name="Ritchie M.G."/>
            <person name="Robin C."/>
            <person name="Rogers Y.H."/>
            <person name="Rohde C."/>
            <person name="Rozas J."/>
            <person name="Rubenfield M.J."/>
            <person name="Ruiz A."/>
            <person name="Russo S."/>
            <person name="Salzberg S.L."/>
            <person name="Sanchez-Gracia A."/>
            <person name="Saranga D.J."/>
            <person name="Sato H."/>
            <person name="Schaeffer S.W."/>
            <person name="Schatz M.C."/>
            <person name="Schlenke T."/>
            <person name="Schwartz R."/>
            <person name="Segarra C."/>
            <person name="Singh R.S."/>
            <person name="Sirot L."/>
            <person name="Sirota M."/>
            <person name="Sisneros N.B."/>
            <person name="Smith C.D."/>
            <person name="Smith T.F."/>
            <person name="Spieth J."/>
            <person name="Stage D.E."/>
            <person name="Stark A."/>
            <person name="Stephan W."/>
            <person name="Strausberg R.L."/>
            <person name="Strempel S."/>
            <person name="Sturgill D."/>
            <person name="Sutton G."/>
            <person name="Sutton G.G."/>
            <person name="Tao W."/>
            <person name="Teichmann S."/>
            <person name="Tobari Y.N."/>
            <person name="Tomimura Y."/>
            <person name="Tsolas J.M."/>
            <person name="Valente V.L."/>
            <person name="Venter E."/>
            <person name="Venter J.C."/>
            <person name="Vicario S."/>
            <person name="Vieira F.G."/>
            <person name="Vilella A.J."/>
            <person name="Villasante A."/>
            <person name="Walenz B."/>
            <person name="Wang J."/>
            <person name="Wasserman M."/>
            <person name="Watts T."/>
            <person name="Wilson D."/>
            <person name="Wilson R.K."/>
            <person name="Wing R.A."/>
            <person name="Wolfner M.F."/>
            <person name="Wong A."/>
            <person name="Wong G.K."/>
            <person name="Wu C.I."/>
            <person name="Wu G."/>
            <person name="Yamamoto D."/>
            <person name="Yang H.P."/>
            <person name="Yang S.P."/>
            <person name="Yorke J.A."/>
            <person name="Yoshida K."/>
            <person name="Zdobnov E."/>
            <person name="Zhang P."/>
            <person name="Zhang Y."/>
            <person name="Zimin A.V."/>
            <person name="Baldwin J."/>
            <person name="Abdouelleil A."/>
            <person name="Abdulkadir J."/>
            <person name="Abebe A."/>
            <person name="Abera B."/>
            <person name="Abreu J."/>
            <person name="Acer S.C."/>
            <person name="Aftuck L."/>
            <person name="Alexander A."/>
            <person name="An P."/>
            <person name="Anderson E."/>
            <person name="Anderson S."/>
            <person name="Arachi H."/>
            <person name="Azer M."/>
            <person name="Bachantsang P."/>
            <person name="Barry A."/>
            <person name="Bayul T."/>
            <person name="Berlin A."/>
            <person name="Bessette D."/>
            <person name="Bloom T."/>
            <person name="Blye J."/>
            <person name="Boguslavskiy L."/>
            <person name="Bonnet C."/>
            <person name="Boukhgalter B."/>
            <person name="Bourzgui I."/>
            <person name="Brown A."/>
            <person name="Cahill P."/>
            <person name="Channer S."/>
            <person name="Cheshatsang Y."/>
            <person name="Chuda L."/>
            <person name="Citroen M."/>
            <person name="Collymore A."/>
            <person name="Cooke P."/>
            <person name="Costello M."/>
            <person name="D'Aco K."/>
            <person name="Daza R."/>
            <person name="De Haan G."/>
            <person name="DeGray S."/>
            <person name="DeMaso C."/>
            <person name="Dhargay N."/>
            <person name="Dooley K."/>
            <person name="Dooley E."/>
            <person name="Doricent M."/>
            <person name="Dorje P."/>
            <person name="Dorjee K."/>
            <person name="Dupes A."/>
            <person name="Elong R."/>
            <person name="Falk J."/>
            <person name="Farina A."/>
            <person name="Faro S."/>
            <person name="Ferguson D."/>
            <person name="Fisher S."/>
            <person name="Foley C.D."/>
            <person name="Franke A."/>
            <person name="Friedrich D."/>
            <person name="Gadbois L."/>
            <person name="Gearin G."/>
            <person name="Gearin C.R."/>
            <person name="Giannoukos G."/>
            <person name="Goode T."/>
            <person name="Graham J."/>
            <person name="Grandbois E."/>
            <person name="Grewal S."/>
            <person name="Gyaltsen K."/>
            <person name="Hafez N."/>
            <person name="Hagos B."/>
            <person name="Hall J."/>
            <person name="Henson C."/>
            <person name="Hollinger A."/>
            <person name="Honan T."/>
            <person name="Huard M.D."/>
            <person name="Hughes L."/>
            <person name="Hurhula B."/>
            <person name="Husby M.E."/>
            <person name="Kamat A."/>
            <person name="Kanga B."/>
            <person name="Kashin S."/>
            <person name="Khazanovich D."/>
            <person name="Kisner P."/>
            <person name="Lance K."/>
            <person name="Lara M."/>
            <person name="Lee W."/>
            <person name="Lennon N."/>
            <person name="Letendre F."/>
            <person name="LeVine R."/>
            <person name="Lipovsky A."/>
            <person name="Liu X."/>
            <person name="Liu J."/>
            <person name="Liu S."/>
            <person name="Lokyitsang T."/>
            <person name="Lokyitsang Y."/>
            <person name="Lubonja R."/>
            <person name="Lui A."/>
            <person name="MacDonald P."/>
            <person name="Magnisalis V."/>
            <person name="Maru K."/>
            <person name="Matthews C."/>
            <person name="McCusker W."/>
            <person name="McDonough S."/>
            <person name="Mehta T."/>
            <person name="Meldrim J."/>
            <person name="Meneus L."/>
            <person name="Mihai O."/>
            <person name="Mihalev A."/>
            <person name="Mihova T."/>
            <person name="Mittelman R."/>
            <person name="Mlenga V."/>
            <person name="Montmayeur A."/>
            <person name="Mulrain L."/>
            <person name="Navidi A."/>
            <person name="Naylor J."/>
            <person name="Negash T."/>
            <person name="Nguyen T."/>
            <person name="Nguyen N."/>
            <person name="Nicol R."/>
            <person name="Norbu C."/>
            <person name="Norbu N."/>
            <person name="Novod N."/>
            <person name="O'Neill B."/>
            <person name="Osman S."/>
            <person name="Markiewicz E."/>
            <person name="Oyono O.L."/>
            <person name="Patti C."/>
            <person name="Phunkhang P."/>
            <person name="Pierre F."/>
            <person name="Priest M."/>
            <person name="Raghuraman S."/>
            <person name="Rege F."/>
            <person name="Reyes R."/>
            <person name="Rise C."/>
            <person name="Rogov P."/>
            <person name="Ross K."/>
            <person name="Ryan E."/>
            <person name="Settipalli S."/>
            <person name="Shea T."/>
            <person name="Sherpa N."/>
            <person name="Shi L."/>
            <person name="Shih D."/>
            <person name="Sparrow T."/>
            <person name="Spaulding J."/>
            <person name="Stalker J."/>
            <person name="Stange-Thomann N."/>
            <person name="Stavropoulos S."/>
            <person name="Stone C."/>
            <person name="Strader C."/>
            <person name="Tesfaye S."/>
            <person name="Thomson T."/>
            <person name="Thoulutsang Y."/>
            <person name="Thoulutsang D."/>
            <person name="Topham K."/>
            <person name="Topping I."/>
            <person name="Tsamla T."/>
            <person name="Vassiliev H."/>
            <person name="Vo A."/>
            <person name="Wangchuk T."/>
            <person name="Wangdi T."/>
            <person name="Weiand M."/>
            <person name="Wilkinson J."/>
            <person name="Wilson A."/>
            <person name="Yadav S."/>
            <person name="Young G."/>
            <person name="Yu Q."/>
            <person name="Zembek L."/>
            <person name="Zhong D."/>
            <person name="Zimmer A."/>
            <person name="Zwirko Z."/>
            <person name="Jaffe D.B."/>
            <person name="Alvarez P."/>
            <person name="Brockman W."/>
            <person name="Butler J."/>
            <person name="Chin C."/>
            <person name="Gnerre S."/>
            <person name="Grabherr M."/>
            <person name="Kleber M."/>
            <person name="Mauceli E."/>
            <person name="MacCallum I."/>
        </authorList>
    </citation>
    <scope>NUCLEOTIDE SEQUENCE [LARGE SCALE GENOMIC DNA]</scope>
    <source>
        <strain evidence="2">Rob3c / Tucson 14021-0248.25</strain>
    </source>
</reference>
<name>B4IKZ7_DROSE</name>